<dbReference type="RefSeq" id="WP_094603746.1">
    <property type="nucleotide sequence ID" value="NZ_CP155573.1"/>
</dbReference>
<name>A0ABZ3IQG8_9FIRM</name>
<dbReference type="EMBL" id="CP155573">
    <property type="protein sequence ID" value="XFO67927.1"/>
    <property type="molecule type" value="Genomic_DNA"/>
</dbReference>
<protein>
    <recommendedName>
        <fullName evidence="3">Response regulatory domain-containing protein</fullName>
    </recommendedName>
</protein>
<gene>
    <name evidence="1" type="ORF">SPSIL_041460</name>
</gene>
<keyword evidence="2" id="KW-1185">Reference proteome</keyword>
<reference evidence="1" key="1">
    <citation type="submission" date="2024-05" db="EMBL/GenBank/DDBJ databases">
        <title>Isolation and characterization of Sporomusa carbonis sp. nov., a carboxydotrophic hydrogenogen in the genus of Sporomusa isolated from a charcoal burning pile.</title>
        <authorList>
            <person name="Boeer T."/>
            <person name="Rosenbaum F."/>
            <person name="Eysell L."/>
            <person name="Mueller V."/>
            <person name="Daniel R."/>
            <person name="Poehlein A."/>
        </authorList>
    </citation>
    <scope>NUCLEOTIDE SEQUENCE [LARGE SCALE GENOMIC DNA]</scope>
    <source>
        <strain evidence="1">DSM 10669</strain>
    </source>
</reference>
<organism evidence="1 2">
    <name type="scientific">Sporomusa silvacetica DSM 10669</name>
    <dbReference type="NCBI Taxonomy" id="1123289"/>
    <lineage>
        <taxon>Bacteria</taxon>
        <taxon>Bacillati</taxon>
        <taxon>Bacillota</taxon>
        <taxon>Negativicutes</taxon>
        <taxon>Selenomonadales</taxon>
        <taxon>Sporomusaceae</taxon>
        <taxon>Sporomusa</taxon>
    </lineage>
</organism>
<accession>A0ABZ3IQG8</accession>
<evidence type="ECO:0008006" key="3">
    <source>
        <dbReference type="Google" id="ProtNLM"/>
    </source>
</evidence>
<evidence type="ECO:0000313" key="1">
    <source>
        <dbReference type="EMBL" id="XFO67927.1"/>
    </source>
</evidence>
<evidence type="ECO:0000313" key="2">
    <source>
        <dbReference type="Proteomes" id="UP000216752"/>
    </source>
</evidence>
<proteinExistence type="predicted"/>
<dbReference type="Proteomes" id="UP000216752">
    <property type="component" value="Chromosome"/>
</dbReference>
<sequence length="126" mass="14239">MNMAEKYSVVLCGKSLFMAGVALNLGDDGNFQVIKTIDPTEIRTILRRTQPVAIIVDSDSADRDWVAALNRERPDISVIALNPENSAAFIYSWRQEQVETFQDLKSIILELFPNRLALLEQSERRG</sequence>